<sequence>MKQQIFYCKSWFRAKKKPTEVWSVEQAEAAHENRTQYTALVGNLEHPYCFIEVADSAVVVGFLDQFLRESLTYVFKEVESGRLFLSMATHREFEAETDKVSGGANYVFKTDGVVHIRHESFNPHTVETAMSSFDPAPNYASRPAFGEYDDVMRIERA</sequence>
<keyword evidence="2" id="KW-1185">Reference proteome</keyword>
<dbReference type="Proteomes" id="UP001216510">
    <property type="component" value="Chromosome"/>
</dbReference>
<proteinExistence type="predicted"/>
<accession>A0ABY8BH45</accession>
<reference evidence="1 2" key="1">
    <citation type="submission" date="2023-02" db="EMBL/GenBank/DDBJ databases">
        <title>Gemone sequence of Telluria chitinolytica ACM 3522T.</title>
        <authorList>
            <person name="Frediansyah A."/>
            <person name="Miess H."/>
            <person name="Gross H."/>
        </authorList>
    </citation>
    <scope>NUCLEOTIDE SEQUENCE [LARGE SCALE GENOMIC DNA]</scope>
    <source>
        <strain evidence="1 2">ACM 3522</strain>
    </source>
</reference>
<dbReference type="RefSeq" id="WP_277416945.1">
    <property type="nucleotide sequence ID" value="NZ_CP119083.1"/>
</dbReference>
<dbReference type="EMBL" id="CP119083">
    <property type="protein sequence ID" value="WEF34266.1"/>
    <property type="molecule type" value="Genomic_DNA"/>
</dbReference>
<organism evidence="1 2">
    <name type="scientific">Pseudoduganella chitinolytica</name>
    <dbReference type="NCBI Taxonomy" id="34070"/>
    <lineage>
        <taxon>Bacteria</taxon>
        <taxon>Pseudomonadati</taxon>
        <taxon>Pseudomonadota</taxon>
        <taxon>Betaproteobacteria</taxon>
        <taxon>Burkholderiales</taxon>
        <taxon>Oxalobacteraceae</taxon>
        <taxon>Telluria group</taxon>
        <taxon>Pseudoduganella</taxon>
    </lineage>
</organism>
<evidence type="ECO:0000313" key="1">
    <source>
        <dbReference type="EMBL" id="WEF34266.1"/>
    </source>
</evidence>
<protein>
    <recommendedName>
        <fullName evidence="3">Lytic transglycosylase</fullName>
    </recommendedName>
</protein>
<name>A0ABY8BH45_9BURK</name>
<gene>
    <name evidence="1" type="ORF">PX653_05705</name>
</gene>
<evidence type="ECO:0008006" key="3">
    <source>
        <dbReference type="Google" id="ProtNLM"/>
    </source>
</evidence>
<evidence type="ECO:0000313" key="2">
    <source>
        <dbReference type="Proteomes" id="UP001216510"/>
    </source>
</evidence>